<organism evidence="1 2">
    <name type="scientific">Auriscalpium vulgare</name>
    <dbReference type="NCBI Taxonomy" id="40419"/>
    <lineage>
        <taxon>Eukaryota</taxon>
        <taxon>Fungi</taxon>
        <taxon>Dikarya</taxon>
        <taxon>Basidiomycota</taxon>
        <taxon>Agaricomycotina</taxon>
        <taxon>Agaricomycetes</taxon>
        <taxon>Russulales</taxon>
        <taxon>Auriscalpiaceae</taxon>
        <taxon>Auriscalpium</taxon>
    </lineage>
</organism>
<gene>
    <name evidence="1" type="ORF">FA95DRAFT_229274</name>
</gene>
<sequence length="240" mass="27166">MTEYDYSPEAYEHYLPIHTRIANSAQRVLQEVQSRGAGSPSSSRAHYLSHLRGPSQPPSRPRSRSRSHAGRPPPTSVHNVPTTTHSGNQGVLPALRKMPSRDSLPETHSEVLTVLRSTASRLRPRRIPALYHCHVVRAWEAPGGEEEEVWYRGLPFLSLTVGARYEIIQDAGWHHNMPGDNVLFDGYDRLLVAREPSLDRRGHADEVGWVLARHVEREYEHEGTDEDVPKDEEGIETIRT</sequence>
<evidence type="ECO:0000313" key="2">
    <source>
        <dbReference type="Proteomes" id="UP000814033"/>
    </source>
</evidence>
<reference evidence="1" key="1">
    <citation type="submission" date="2021-02" db="EMBL/GenBank/DDBJ databases">
        <authorList>
            <consortium name="DOE Joint Genome Institute"/>
            <person name="Ahrendt S."/>
            <person name="Looney B.P."/>
            <person name="Miyauchi S."/>
            <person name="Morin E."/>
            <person name="Drula E."/>
            <person name="Courty P.E."/>
            <person name="Chicoki N."/>
            <person name="Fauchery L."/>
            <person name="Kohler A."/>
            <person name="Kuo A."/>
            <person name="Labutti K."/>
            <person name="Pangilinan J."/>
            <person name="Lipzen A."/>
            <person name="Riley R."/>
            <person name="Andreopoulos W."/>
            <person name="He G."/>
            <person name="Johnson J."/>
            <person name="Barry K.W."/>
            <person name="Grigoriev I.V."/>
            <person name="Nagy L."/>
            <person name="Hibbett D."/>
            <person name="Henrissat B."/>
            <person name="Matheny P.B."/>
            <person name="Labbe J."/>
            <person name="Martin F."/>
        </authorList>
    </citation>
    <scope>NUCLEOTIDE SEQUENCE</scope>
    <source>
        <strain evidence="1">FP105234-sp</strain>
    </source>
</reference>
<reference evidence="1" key="2">
    <citation type="journal article" date="2022" name="New Phytol.">
        <title>Evolutionary transition to the ectomycorrhizal habit in the genomes of a hyperdiverse lineage of mushroom-forming fungi.</title>
        <authorList>
            <person name="Looney B."/>
            <person name="Miyauchi S."/>
            <person name="Morin E."/>
            <person name="Drula E."/>
            <person name="Courty P.E."/>
            <person name="Kohler A."/>
            <person name="Kuo A."/>
            <person name="LaButti K."/>
            <person name="Pangilinan J."/>
            <person name="Lipzen A."/>
            <person name="Riley R."/>
            <person name="Andreopoulos W."/>
            <person name="He G."/>
            <person name="Johnson J."/>
            <person name="Nolan M."/>
            <person name="Tritt A."/>
            <person name="Barry K.W."/>
            <person name="Grigoriev I.V."/>
            <person name="Nagy L.G."/>
            <person name="Hibbett D."/>
            <person name="Henrissat B."/>
            <person name="Matheny P.B."/>
            <person name="Labbe J."/>
            <person name="Martin F.M."/>
        </authorList>
    </citation>
    <scope>NUCLEOTIDE SEQUENCE</scope>
    <source>
        <strain evidence="1">FP105234-sp</strain>
    </source>
</reference>
<proteinExistence type="predicted"/>
<evidence type="ECO:0000313" key="1">
    <source>
        <dbReference type="EMBL" id="KAI0044684.1"/>
    </source>
</evidence>
<dbReference type="EMBL" id="MU275975">
    <property type="protein sequence ID" value="KAI0044684.1"/>
    <property type="molecule type" value="Genomic_DNA"/>
</dbReference>
<keyword evidence="2" id="KW-1185">Reference proteome</keyword>
<protein>
    <submittedName>
        <fullName evidence="1">Uncharacterized protein</fullName>
    </submittedName>
</protein>
<dbReference type="Proteomes" id="UP000814033">
    <property type="component" value="Unassembled WGS sequence"/>
</dbReference>
<name>A0ACB8RL50_9AGAM</name>
<comment type="caution">
    <text evidence="1">The sequence shown here is derived from an EMBL/GenBank/DDBJ whole genome shotgun (WGS) entry which is preliminary data.</text>
</comment>
<accession>A0ACB8RL50</accession>